<comment type="caution">
    <text evidence="9">The sequence shown here is derived from an EMBL/GenBank/DDBJ whole genome shotgun (WGS) entry which is preliminary data.</text>
</comment>
<gene>
    <name evidence="9" type="ORF">LSTR_LSTR012568</name>
</gene>
<evidence type="ECO:0000256" key="1">
    <source>
        <dbReference type="ARBA" id="ARBA00004123"/>
    </source>
</evidence>
<evidence type="ECO:0000256" key="3">
    <source>
        <dbReference type="ARBA" id="ARBA00022478"/>
    </source>
</evidence>
<comment type="similarity">
    <text evidence="6">Belongs to the archaeal Rpo11/eukaryotic RPB11/RPC19 RNA polymerase subunit family.</text>
</comment>
<reference evidence="9 10" key="1">
    <citation type="journal article" date="2017" name="Gigascience">
        <title>Genome sequence of the small brown planthopper, Laodelphax striatellus.</title>
        <authorList>
            <person name="Zhu J."/>
            <person name="Jiang F."/>
            <person name="Wang X."/>
            <person name="Yang P."/>
            <person name="Bao Y."/>
            <person name="Zhao W."/>
            <person name="Wang W."/>
            <person name="Lu H."/>
            <person name="Wang Q."/>
            <person name="Cui N."/>
            <person name="Li J."/>
            <person name="Chen X."/>
            <person name="Luo L."/>
            <person name="Yu J."/>
            <person name="Kang L."/>
            <person name="Cui F."/>
        </authorList>
    </citation>
    <scope>NUCLEOTIDE SEQUENCE [LARGE SCALE GENOMIC DNA]</scope>
    <source>
        <strain evidence="9">Lst14</strain>
    </source>
</reference>
<dbReference type="STRING" id="195883.A0A482XCF1"/>
<dbReference type="GO" id="GO:0005666">
    <property type="term" value="C:RNA polymerase III complex"/>
    <property type="evidence" value="ECO:0007669"/>
    <property type="project" value="TreeGrafter"/>
</dbReference>
<evidence type="ECO:0000259" key="8">
    <source>
        <dbReference type="Pfam" id="PF13656"/>
    </source>
</evidence>
<dbReference type="GO" id="GO:0003677">
    <property type="term" value="F:DNA binding"/>
    <property type="evidence" value="ECO:0007669"/>
    <property type="project" value="InterPro"/>
</dbReference>
<dbReference type="GO" id="GO:0006383">
    <property type="term" value="P:transcription by RNA polymerase III"/>
    <property type="evidence" value="ECO:0007669"/>
    <property type="project" value="TreeGrafter"/>
</dbReference>
<dbReference type="SUPFAM" id="SSF55257">
    <property type="entry name" value="RBP11-like subunits of RNA polymerase"/>
    <property type="match status" value="1"/>
</dbReference>
<dbReference type="GO" id="GO:0046983">
    <property type="term" value="F:protein dimerization activity"/>
    <property type="evidence" value="ECO:0007669"/>
    <property type="project" value="InterPro"/>
</dbReference>
<dbReference type="EMBL" id="QKKF02013161">
    <property type="protein sequence ID" value="RZF43148.1"/>
    <property type="molecule type" value="Genomic_DNA"/>
</dbReference>
<evidence type="ECO:0000256" key="5">
    <source>
        <dbReference type="ARBA" id="ARBA00023242"/>
    </source>
</evidence>
<dbReference type="Gene3D" id="3.30.1360.10">
    <property type="entry name" value="RNA polymerase, RBP11-like subunit"/>
    <property type="match status" value="1"/>
</dbReference>
<evidence type="ECO:0000313" key="9">
    <source>
        <dbReference type="EMBL" id="RZF43148.1"/>
    </source>
</evidence>
<dbReference type="InterPro" id="IPR033898">
    <property type="entry name" value="RNAP_AC19"/>
</dbReference>
<dbReference type="GO" id="GO:0003899">
    <property type="term" value="F:DNA-directed RNA polymerase activity"/>
    <property type="evidence" value="ECO:0007669"/>
    <property type="project" value="InterPro"/>
</dbReference>
<dbReference type="FunFam" id="3.30.1360.10:FF:000006">
    <property type="entry name" value="DNA-directed RNA polymerases I and III subunit RPAC2"/>
    <property type="match status" value="1"/>
</dbReference>
<keyword evidence="3" id="KW-0240">DNA-directed RNA polymerase</keyword>
<keyword evidence="10" id="KW-1185">Reference proteome</keyword>
<dbReference type="GO" id="GO:0005736">
    <property type="term" value="C:RNA polymerase I complex"/>
    <property type="evidence" value="ECO:0007669"/>
    <property type="project" value="TreeGrafter"/>
</dbReference>
<sequence length="111" mass="12441">MEGIAELAGDENSGDRSRTFIFNDEGHTLGNALRSIIISYPDVTFCGYTVPHPAEIKMHLRIQTNGPRAVDVLQRGLSDLHKLCEFTQQLFKAAMSEYKTRTQLESVQLNS</sequence>
<evidence type="ECO:0000256" key="7">
    <source>
        <dbReference type="ARBA" id="ARBA00031757"/>
    </source>
</evidence>
<dbReference type="PROSITE" id="PS01154">
    <property type="entry name" value="RNA_POL_L_13KD"/>
    <property type="match status" value="1"/>
</dbReference>
<dbReference type="PANTHER" id="PTHR13946:SF28">
    <property type="entry name" value="DNA-DIRECTED RNA POLYMERASES I AND III SUBUNIT RPAC2"/>
    <property type="match status" value="1"/>
</dbReference>
<keyword evidence="5" id="KW-0539">Nucleus</keyword>
<dbReference type="AlphaFoldDB" id="A0A482XCF1"/>
<dbReference type="CDD" id="cd07029">
    <property type="entry name" value="RNAP_I_III_AC19"/>
    <property type="match status" value="1"/>
</dbReference>
<dbReference type="InterPro" id="IPR036603">
    <property type="entry name" value="RBP11-like"/>
</dbReference>
<proteinExistence type="inferred from homology"/>
<dbReference type="HAMAP" id="MF_00261">
    <property type="entry name" value="RNApol_arch_Rpo11"/>
    <property type="match status" value="1"/>
</dbReference>
<accession>A0A482XCF1</accession>
<protein>
    <recommendedName>
        <fullName evidence="2">DNA-directed RNA polymerases I and III subunit RPAC2</fullName>
    </recommendedName>
    <alternativeName>
        <fullName evidence="7">DNA-directed RNA polymerase I subunit D</fullName>
    </alternativeName>
</protein>
<dbReference type="SMR" id="A0A482XCF1"/>
<dbReference type="InterPro" id="IPR009025">
    <property type="entry name" value="RBP11-like_dimer"/>
</dbReference>
<dbReference type="Proteomes" id="UP000291343">
    <property type="component" value="Unassembled WGS sequence"/>
</dbReference>
<dbReference type="InterPro" id="IPR022905">
    <property type="entry name" value="Rpo11-like"/>
</dbReference>
<keyword evidence="4" id="KW-0804">Transcription</keyword>
<dbReference type="Pfam" id="PF13656">
    <property type="entry name" value="RNA_pol_L_2"/>
    <property type="match status" value="1"/>
</dbReference>
<feature type="domain" description="DNA-directed RNA polymerase RBP11-like dimerisation" evidence="8">
    <location>
        <begin position="19"/>
        <end position="86"/>
    </location>
</feature>
<dbReference type="OrthoDB" id="510325at2759"/>
<evidence type="ECO:0000313" key="10">
    <source>
        <dbReference type="Proteomes" id="UP000291343"/>
    </source>
</evidence>
<comment type="subcellular location">
    <subcellularLocation>
        <location evidence="1">Nucleus</location>
    </subcellularLocation>
</comment>
<name>A0A482XCF1_LAOST</name>
<evidence type="ECO:0000256" key="6">
    <source>
        <dbReference type="ARBA" id="ARBA00025751"/>
    </source>
</evidence>
<dbReference type="PANTHER" id="PTHR13946">
    <property type="entry name" value="DNA-DIRECTED RNA POLYMERASE I,II,III"/>
    <property type="match status" value="1"/>
</dbReference>
<evidence type="ECO:0000256" key="4">
    <source>
        <dbReference type="ARBA" id="ARBA00023163"/>
    </source>
</evidence>
<organism evidence="9 10">
    <name type="scientific">Laodelphax striatellus</name>
    <name type="common">Small brown planthopper</name>
    <name type="synonym">Delphax striatella</name>
    <dbReference type="NCBI Taxonomy" id="195883"/>
    <lineage>
        <taxon>Eukaryota</taxon>
        <taxon>Metazoa</taxon>
        <taxon>Ecdysozoa</taxon>
        <taxon>Arthropoda</taxon>
        <taxon>Hexapoda</taxon>
        <taxon>Insecta</taxon>
        <taxon>Pterygota</taxon>
        <taxon>Neoptera</taxon>
        <taxon>Paraneoptera</taxon>
        <taxon>Hemiptera</taxon>
        <taxon>Auchenorrhyncha</taxon>
        <taxon>Fulgoroidea</taxon>
        <taxon>Delphacidae</taxon>
        <taxon>Criomorphinae</taxon>
        <taxon>Laodelphax</taxon>
    </lineage>
</organism>
<dbReference type="InParanoid" id="A0A482XCF1"/>
<dbReference type="InterPro" id="IPR008193">
    <property type="entry name" value="RNA_pol_Rpb11_13-16kDa_CS"/>
</dbReference>
<dbReference type="GO" id="GO:0006362">
    <property type="term" value="P:transcription elongation by RNA polymerase I"/>
    <property type="evidence" value="ECO:0007669"/>
    <property type="project" value="TreeGrafter"/>
</dbReference>
<evidence type="ECO:0000256" key="2">
    <source>
        <dbReference type="ARBA" id="ARBA00022079"/>
    </source>
</evidence>
<dbReference type="FunCoup" id="A0A482XCF1">
    <property type="interactions" value="737"/>
</dbReference>